<dbReference type="GO" id="GO:0030992">
    <property type="term" value="C:intraciliary transport particle B"/>
    <property type="evidence" value="ECO:0007669"/>
    <property type="project" value="TreeGrafter"/>
</dbReference>
<evidence type="ECO:0000256" key="5">
    <source>
        <dbReference type="ARBA" id="ARBA00023212"/>
    </source>
</evidence>
<comment type="subcellular location">
    <subcellularLocation>
        <location evidence="1">Cytoplasm</location>
        <location evidence="1">Cytoskeleton</location>
        <location evidence="1">Cilium basal body</location>
    </subcellularLocation>
</comment>
<evidence type="ECO:0000256" key="2">
    <source>
        <dbReference type="ARBA" id="ARBA00007700"/>
    </source>
</evidence>
<evidence type="ECO:0000256" key="1">
    <source>
        <dbReference type="ARBA" id="ARBA00004120"/>
    </source>
</evidence>
<dbReference type="AlphaFoldDB" id="K3X2P7"/>
<feature type="region of interest" description="Disordered" evidence="7">
    <location>
        <begin position="125"/>
        <end position="200"/>
    </location>
</feature>
<dbReference type="GO" id="GO:0060271">
    <property type="term" value="P:cilium assembly"/>
    <property type="evidence" value="ECO:0007669"/>
    <property type="project" value="TreeGrafter"/>
</dbReference>
<sequence length="485" mass="54379">MSDSDEERLLLEDESMDEMYELDDALQVSDSSDDEEKSSDSDDDESDASDESSMEIPANPSVVQFPDAEEDRVAQDSDDEPPEIPGSPIATAIRTVVNDAEQRNSMLQLQGAALAMGHADVLTIHRDSDSDSNDGDEYAVREQEQPRSAEFHAGSSSSDSGNSDDDDGSDSDSKTSRGVREKKKLHIHQQQNRPKTAAKDLECYRDVVPNEFFQQMAVGEPSESVEGNHPKKRQSSTKSKEPNGALPDRSPVVSRSNEKRQLSKYVVPVPQEVEHLFQLVDAYTPDHIEIETRLEPFVPEYMPTIGLPFDGIQMPRPDGKEEKEAIGLQVLKEPSMHSNVAELELLLEANLKQKQRNKSSDKAAFVHSIDDAEHRPREIDQWIESVANVQRTKPLANVVYTKPMPTLESLMELWPEEMEAFLVANNGISISNLDVTLPELVKLVCVVLDIPLYEGNHIQSLHLLFSLYHEIEAYEREMQQSNSIR</sequence>
<feature type="compositionally biased region" description="Acidic residues" evidence="7">
    <location>
        <begin position="31"/>
        <end position="53"/>
    </location>
</feature>
<evidence type="ECO:0000256" key="7">
    <source>
        <dbReference type="SAM" id="MobiDB-lite"/>
    </source>
</evidence>
<dbReference type="EMBL" id="GL376571">
    <property type="status" value="NOT_ANNOTATED_CDS"/>
    <property type="molecule type" value="Genomic_DNA"/>
</dbReference>
<reference evidence="8" key="3">
    <citation type="submission" date="2015-02" db="UniProtKB">
        <authorList>
            <consortium name="EnsemblProtists"/>
        </authorList>
    </citation>
    <scope>IDENTIFICATION</scope>
    <source>
        <strain evidence="8">DAOM BR144</strain>
    </source>
</reference>
<organism evidence="8 9">
    <name type="scientific">Globisporangium ultimum (strain ATCC 200006 / CBS 805.95 / DAOM BR144)</name>
    <name type="common">Pythium ultimum</name>
    <dbReference type="NCBI Taxonomy" id="431595"/>
    <lineage>
        <taxon>Eukaryota</taxon>
        <taxon>Sar</taxon>
        <taxon>Stramenopiles</taxon>
        <taxon>Oomycota</taxon>
        <taxon>Peronosporomycetes</taxon>
        <taxon>Pythiales</taxon>
        <taxon>Pythiaceae</taxon>
        <taxon>Globisporangium</taxon>
    </lineage>
</organism>
<keyword evidence="3" id="KW-0963">Cytoplasm</keyword>
<dbReference type="GO" id="GO:0005815">
    <property type="term" value="C:microtubule organizing center"/>
    <property type="evidence" value="ECO:0007669"/>
    <property type="project" value="TreeGrafter"/>
</dbReference>
<dbReference type="GO" id="GO:0042073">
    <property type="term" value="P:intraciliary transport"/>
    <property type="evidence" value="ECO:0007669"/>
    <property type="project" value="InterPro"/>
</dbReference>
<accession>K3X2P7</accession>
<evidence type="ECO:0008006" key="10">
    <source>
        <dbReference type="Google" id="ProtNLM"/>
    </source>
</evidence>
<dbReference type="GO" id="GO:0031514">
    <property type="term" value="C:motile cilium"/>
    <property type="evidence" value="ECO:0007669"/>
    <property type="project" value="TreeGrafter"/>
</dbReference>
<comment type="similarity">
    <text evidence="2">Belongs to the IFT46 family.</text>
</comment>
<evidence type="ECO:0000313" key="8">
    <source>
        <dbReference type="EnsemblProtists" id="PYU1_T011496"/>
    </source>
</evidence>
<feature type="region of interest" description="Disordered" evidence="7">
    <location>
        <begin position="1"/>
        <end position="91"/>
    </location>
</feature>
<dbReference type="Pfam" id="PF12317">
    <property type="entry name" value="IFT46_B_C"/>
    <property type="match status" value="1"/>
</dbReference>
<dbReference type="PANTHER" id="PTHR13376:SF0">
    <property type="entry name" value="INTRAFLAGELLAR TRANSPORT PROTEIN 46 HOMOLOG"/>
    <property type="match status" value="1"/>
</dbReference>
<name>K3X2P7_GLOUD</name>
<feature type="compositionally biased region" description="Acidic residues" evidence="7">
    <location>
        <begin position="1"/>
        <end position="24"/>
    </location>
</feature>
<reference evidence="9" key="1">
    <citation type="journal article" date="2010" name="Genome Biol.">
        <title>Genome sequence of the necrotrophic plant pathogen Pythium ultimum reveals original pathogenicity mechanisms and effector repertoire.</title>
        <authorList>
            <person name="Levesque C.A."/>
            <person name="Brouwer H."/>
            <person name="Cano L."/>
            <person name="Hamilton J.P."/>
            <person name="Holt C."/>
            <person name="Huitema E."/>
            <person name="Raffaele S."/>
            <person name="Robideau G.P."/>
            <person name="Thines M."/>
            <person name="Win J."/>
            <person name="Zerillo M.M."/>
            <person name="Beakes G.W."/>
            <person name="Boore J.L."/>
            <person name="Busam D."/>
            <person name="Dumas B."/>
            <person name="Ferriera S."/>
            <person name="Fuerstenberg S.I."/>
            <person name="Gachon C.M."/>
            <person name="Gaulin E."/>
            <person name="Govers F."/>
            <person name="Grenville-Briggs L."/>
            <person name="Horner N."/>
            <person name="Hostetler J."/>
            <person name="Jiang R.H."/>
            <person name="Johnson J."/>
            <person name="Krajaejun T."/>
            <person name="Lin H."/>
            <person name="Meijer H.J."/>
            <person name="Moore B."/>
            <person name="Morris P."/>
            <person name="Phuntmart V."/>
            <person name="Puiu D."/>
            <person name="Shetty J."/>
            <person name="Stajich J.E."/>
            <person name="Tripathy S."/>
            <person name="Wawra S."/>
            <person name="van West P."/>
            <person name="Whitty B.R."/>
            <person name="Coutinho P.M."/>
            <person name="Henrissat B."/>
            <person name="Martin F."/>
            <person name="Thomas P.D."/>
            <person name="Tyler B.M."/>
            <person name="De Vries R.P."/>
            <person name="Kamoun S."/>
            <person name="Yandell M."/>
            <person name="Tisserat N."/>
            <person name="Buell C.R."/>
        </authorList>
    </citation>
    <scope>NUCLEOTIDE SEQUENCE</scope>
    <source>
        <strain evidence="9">DAOM:BR144</strain>
    </source>
</reference>
<dbReference type="EnsemblProtists" id="PYU1_T011496">
    <property type="protein sequence ID" value="PYU1_T011496"/>
    <property type="gene ID" value="PYU1_G011470"/>
</dbReference>
<dbReference type="InParanoid" id="K3X2P7"/>
<evidence type="ECO:0000256" key="3">
    <source>
        <dbReference type="ARBA" id="ARBA00022490"/>
    </source>
</evidence>
<reference evidence="9" key="2">
    <citation type="submission" date="2010-04" db="EMBL/GenBank/DDBJ databases">
        <authorList>
            <person name="Buell R."/>
            <person name="Hamilton J."/>
            <person name="Hostetler J."/>
        </authorList>
    </citation>
    <scope>NUCLEOTIDE SEQUENCE [LARGE SCALE GENOMIC DNA]</scope>
    <source>
        <strain evidence="9">DAOM:BR144</strain>
    </source>
</reference>
<keyword evidence="5" id="KW-0206">Cytoskeleton</keyword>
<dbReference type="HOGENOM" id="CLU_563233_0_0_1"/>
<dbReference type="OMA" id="CMAITAN"/>
<dbReference type="PANTHER" id="PTHR13376">
    <property type="entry name" value="INTRAFLAGELLAR TRANSPORT PROTEIN 46 HOMOLOG"/>
    <property type="match status" value="1"/>
</dbReference>
<dbReference type="Proteomes" id="UP000019132">
    <property type="component" value="Unassembled WGS sequence"/>
</dbReference>
<proteinExistence type="inferred from homology"/>
<protein>
    <recommendedName>
        <fullName evidence="10">Intraflagellar transport protein 46 homolog</fullName>
    </recommendedName>
</protein>
<keyword evidence="6" id="KW-0966">Cell projection</keyword>
<evidence type="ECO:0000256" key="6">
    <source>
        <dbReference type="ARBA" id="ARBA00023273"/>
    </source>
</evidence>
<evidence type="ECO:0000313" key="9">
    <source>
        <dbReference type="Proteomes" id="UP000019132"/>
    </source>
</evidence>
<feature type="compositionally biased region" description="Basic and acidic residues" evidence="7">
    <location>
        <begin position="138"/>
        <end position="150"/>
    </location>
</feature>
<keyword evidence="4" id="KW-0969">Cilium</keyword>
<feature type="region of interest" description="Disordered" evidence="7">
    <location>
        <begin position="218"/>
        <end position="260"/>
    </location>
</feature>
<dbReference type="eggNOG" id="ENOG502SKZF">
    <property type="taxonomic scope" value="Eukaryota"/>
</dbReference>
<dbReference type="InterPro" id="IPR022088">
    <property type="entry name" value="Intraflagellar_transp_cmplxB"/>
</dbReference>
<keyword evidence="9" id="KW-1185">Reference proteome</keyword>
<dbReference type="VEuPathDB" id="FungiDB:PYU1_G011470"/>
<evidence type="ECO:0000256" key="4">
    <source>
        <dbReference type="ARBA" id="ARBA00023069"/>
    </source>
</evidence>